<accession>A0A498I4R0</accession>
<gene>
    <name evidence="1" type="ORF">DVH24_002246</name>
</gene>
<dbReference type="AlphaFoldDB" id="A0A498I4R0"/>
<evidence type="ECO:0000313" key="2">
    <source>
        <dbReference type="Proteomes" id="UP000290289"/>
    </source>
</evidence>
<dbReference type="Proteomes" id="UP000290289">
    <property type="component" value="Chromosome 13"/>
</dbReference>
<dbReference type="EMBL" id="RDQH01000339">
    <property type="protein sequence ID" value="RXH78728.1"/>
    <property type="molecule type" value="Genomic_DNA"/>
</dbReference>
<keyword evidence="2" id="KW-1185">Reference proteome</keyword>
<name>A0A498I4R0_MALDO</name>
<protein>
    <submittedName>
        <fullName evidence="1">Uncharacterized protein</fullName>
    </submittedName>
</protein>
<organism evidence="1 2">
    <name type="scientific">Malus domestica</name>
    <name type="common">Apple</name>
    <name type="synonym">Pyrus malus</name>
    <dbReference type="NCBI Taxonomy" id="3750"/>
    <lineage>
        <taxon>Eukaryota</taxon>
        <taxon>Viridiplantae</taxon>
        <taxon>Streptophyta</taxon>
        <taxon>Embryophyta</taxon>
        <taxon>Tracheophyta</taxon>
        <taxon>Spermatophyta</taxon>
        <taxon>Magnoliopsida</taxon>
        <taxon>eudicotyledons</taxon>
        <taxon>Gunneridae</taxon>
        <taxon>Pentapetalae</taxon>
        <taxon>rosids</taxon>
        <taxon>fabids</taxon>
        <taxon>Rosales</taxon>
        <taxon>Rosaceae</taxon>
        <taxon>Amygdaloideae</taxon>
        <taxon>Maleae</taxon>
        <taxon>Malus</taxon>
    </lineage>
</organism>
<evidence type="ECO:0000313" key="1">
    <source>
        <dbReference type="EMBL" id="RXH78728.1"/>
    </source>
</evidence>
<comment type="caution">
    <text evidence="1">The sequence shown here is derived from an EMBL/GenBank/DDBJ whole genome shotgun (WGS) entry which is preliminary data.</text>
</comment>
<sequence length="88" mass="9934">MHNLAEITIGESVDSAATSLQHIGESSSLIPISISTNRLLPSLVQVPNRIHNAIPSTIFEDMFIRKERRKHHHNHVLVEIQRTIIKVP</sequence>
<proteinExistence type="predicted"/>
<reference evidence="1 2" key="1">
    <citation type="submission" date="2018-10" db="EMBL/GenBank/DDBJ databases">
        <title>A high-quality apple genome assembly.</title>
        <authorList>
            <person name="Hu J."/>
        </authorList>
    </citation>
    <scope>NUCLEOTIDE SEQUENCE [LARGE SCALE GENOMIC DNA]</scope>
    <source>
        <strain evidence="2">cv. HFTH1</strain>
        <tissue evidence="1">Young leaf</tissue>
    </source>
</reference>